<dbReference type="CDD" id="cd17541">
    <property type="entry name" value="REC_CheB-like"/>
    <property type="match status" value="1"/>
</dbReference>
<dbReference type="InterPro" id="IPR035909">
    <property type="entry name" value="CheB_C"/>
</dbReference>
<feature type="domain" description="Response regulatory" evidence="9">
    <location>
        <begin position="5"/>
        <end position="123"/>
    </location>
</feature>
<comment type="domain">
    <text evidence="6">Contains a C-terminal catalytic domain, and an N-terminal region which modulates catalytic activity.</text>
</comment>
<dbReference type="Gene3D" id="3.40.50.180">
    <property type="entry name" value="Methylesterase CheB, C-terminal domain"/>
    <property type="match status" value="1"/>
</dbReference>
<sequence>MNKIKVMVVDDSALMRKIISDMLNRQLDIEVIGIARNGQELLSKLETQHPDVITLDVEMPKMNGIEALKELKLRNINIPVIMLSSISKRGAELTMECLEAGAFDFIPKPSGSISLDIDKVLDDLTEKIRLAYNKKVLGKLNKNNEHKIVIKSFKKDKEFVENRPNHTKRIQAIVIGASTGGPRSLHTIIKSLPPKLGVPIIIVQHMPAGFTKAFAKRLNNNSNIEVVEAIDGDNIERDKIYIAPGGFHLEISKDKKISLNTDKTIWGVRPAVDKLFISASKVYGSNLMSIILTGMGKDGANGTVEVKKMGGYTISEDESTCIIYGMPKMAYATGMVDIALPLKDIPLHIVKSVMGVRR</sequence>
<keyword evidence="12" id="KW-1185">Reference proteome</keyword>
<evidence type="ECO:0000313" key="11">
    <source>
        <dbReference type="EMBL" id="SUY47514.1"/>
    </source>
</evidence>
<dbReference type="InterPro" id="IPR011006">
    <property type="entry name" value="CheY-like_superfamily"/>
</dbReference>
<dbReference type="EC" id="3.5.1.44" evidence="6"/>
<evidence type="ECO:0000256" key="8">
    <source>
        <dbReference type="PROSITE-ProRule" id="PRU00169"/>
    </source>
</evidence>
<dbReference type="InterPro" id="IPR000673">
    <property type="entry name" value="Sig_transdc_resp-reg_Me-estase"/>
</dbReference>
<dbReference type="GO" id="GO:0000156">
    <property type="term" value="F:phosphorelay response regulator activity"/>
    <property type="evidence" value="ECO:0007669"/>
    <property type="project" value="InterPro"/>
</dbReference>
<dbReference type="PIRSF" id="PIRSF000876">
    <property type="entry name" value="RR_chemtxs_CheB"/>
    <property type="match status" value="1"/>
</dbReference>
<dbReference type="PANTHER" id="PTHR42872">
    <property type="entry name" value="PROTEIN-GLUTAMATE METHYLESTERASE/PROTEIN-GLUTAMINE GLUTAMINASE"/>
    <property type="match status" value="1"/>
</dbReference>
<dbReference type="GO" id="GO:0006935">
    <property type="term" value="P:chemotaxis"/>
    <property type="evidence" value="ECO:0007669"/>
    <property type="project" value="UniProtKB-UniRule"/>
</dbReference>
<dbReference type="HAMAP" id="MF_00099">
    <property type="entry name" value="CheB_chemtxs"/>
    <property type="match status" value="1"/>
</dbReference>
<dbReference type="PANTHER" id="PTHR42872:SF6">
    <property type="entry name" value="PROTEIN-GLUTAMATE METHYLESTERASE_PROTEIN-GLUTAMINE GLUTAMINASE"/>
    <property type="match status" value="1"/>
</dbReference>
<dbReference type="Proteomes" id="UP000254664">
    <property type="component" value="Unassembled WGS sequence"/>
</dbReference>
<gene>
    <name evidence="6 11" type="primary">cheB</name>
    <name evidence="11" type="ORF">NCTC9836_01847</name>
</gene>
<name>A0A381J8B4_9CLOT</name>
<keyword evidence="6 8" id="KW-0597">Phosphoprotein</keyword>
<dbReference type="PROSITE" id="PS50110">
    <property type="entry name" value="RESPONSE_REGULATORY"/>
    <property type="match status" value="1"/>
</dbReference>
<evidence type="ECO:0000256" key="5">
    <source>
        <dbReference type="ARBA" id="ARBA00048267"/>
    </source>
</evidence>
<evidence type="ECO:0000256" key="1">
    <source>
        <dbReference type="ARBA" id="ARBA00022490"/>
    </source>
</evidence>
<reference evidence="11 12" key="1">
    <citation type="submission" date="2018-06" db="EMBL/GenBank/DDBJ databases">
        <authorList>
            <consortium name="Pathogen Informatics"/>
            <person name="Doyle S."/>
        </authorList>
    </citation>
    <scope>NUCLEOTIDE SEQUENCE [LARGE SCALE GENOMIC DNA]</scope>
    <source>
        <strain evidence="11 12">NCTC9836</strain>
    </source>
</reference>
<evidence type="ECO:0000313" key="12">
    <source>
        <dbReference type="Proteomes" id="UP000254664"/>
    </source>
</evidence>
<comment type="function">
    <text evidence="6">Involved in chemotaxis. Part of a chemotaxis signal transduction system that modulates chemotaxis in response to various stimuli. Catalyzes the demethylation of specific methylglutamate residues introduced into the chemoreceptors (methyl-accepting chemotaxis proteins or MCP) by CheR. Also mediates the irreversible deamidation of specific glutamine residues to glutamic acid.</text>
</comment>
<dbReference type="GO" id="GO:0008984">
    <property type="term" value="F:protein-glutamate methylesterase activity"/>
    <property type="evidence" value="ECO:0007669"/>
    <property type="project" value="UniProtKB-UniRule"/>
</dbReference>
<evidence type="ECO:0000256" key="2">
    <source>
        <dbReference type="ARBA" id="ARBA00022500"/>
    </source>
</evidence>
<feature type="domain" description="CheB-type methylesterase" evidence="10">
    <location>
        <begin position="171"/>
        <end position="353"/>
    </location>
</feature>
<organism evidence="11 12">
    <name type="scientific">Clostridium putrefaciens</name>
    <dbReference type="NCBI Taxonomy" id="99675"/>
    <lineage>
        <taxon>Bacteria</taxon>
        <taxon>Bacillati</taxon>
        <taxon>Bacillota</taxon>
        <taxon>Clostridia</taxon>
        <taxon>Eubacteriales</taxon>
        <taxon>Clostridiaceae</taxon>
        <taxon>Clostridium</taxon>
    </lineage>
</organism>
<comment type="PTM">
    <text evidence="6">Phosphorylated by CheA. Phosphorylation of the N-terminal regulatory domain activates the methylesterase activity.</text>
</comment>
<dbReference type="SUPFAM" id="SSF52172">
    <property type="entry name" value="CheY-like"/>
    <property type="match status" value="1"/>
</dbReference>
<dbReference type="CDD" id="cd16432">
    <property type="entry name" value="CheB_Rec"/>
    <property type="match status" value="1"/>
</dbReference>
<comment type="function">
    <text evidence="4">May play the central regulatory role in sporulation. It may be an element of the effector pathway responsible for the activation of sporulation genes in response to nutritional stress. Spo0A may act in concert with spo0H (a sigma factor) to control the expression of some genes that are critical to the sporulation process.</text>
</comment>
<feature type="active site" evidence="6 7">
    <location>
        <position position="298"/>
    </location>
</feature>
<evidence type="ECO:0000259" key="9">
    <source>
        <dbReference type="PROSITE" id="PS50110"/>
    </source>
</evidence>
<dbReference type="OrthoDB" id="9793421at2"/>
<keyword evidence="2 6" id="KW-0145">Chemotaxis</keyword>
<dbReference type="GO" id="GO:0050568">
    <property type="term" value="F:protein-glutamine glutaminase activity"/>
    <property type="evidence" value="ECO:0007669"/>
    <property type="project" value="UniProtKB-UniRule"/>
</dbReference>
<evidence type="ECO:0000256" key="7">
    <source>
        <dbReference type="PROSITE-ProRule" id="PRU00050"/>
    </source>
</evidence>
<dbReference type="AlphaFoldDB" id="A0A381J8B4"/>
<accession>A0A381J8B4</accession>
<dbReference type="SMART" id="SM00448">
    <property type="entry name" value="REC"/>
    <property type="match status" value="1"/>
</dbReference>
<dbReference type="PROSITE" id="PS50122">
    <property type="entry name" value="CHEB"/>
    <property type="match status" value="1"/>
</dbReference>
<feature type="modified residue" description="4-aspartylphosphate" evidence="6 8">
    <location>
        <position position="56"/>
    </location>
</feature>
<comment type="catalytic activity">
    <reaction evidence="6">
        <text>L-glutaminyl-[protein] + H2O = L-glutamyl-[protein] + NH4(+)</text>
        <dbReference type="Rhea" id="RHEA:16441"/>
        <dbReference type="Rhea" id="RHEA-COMP:10207"/>
        <dbReference type="Rhea" id="RHEA-COMP:10208"/>
        <dbReference type="ChEBI" id="CHEBI:15377"/>
        <dbReference type="ChEBI" id="CHEBI:28938"/>
        <dbReference type="ChEBI" id="CHEBI:29973"/>
        <dbReference type="ChEBI" id="CHEBI:30011"/>
        <dbReference type="EC" id="3.5.1.44"/>
    </reaction>
</comment>
<evidence type="ECO:0000259" key="10">
    <source>
        <dbReference type="PROSITE" id="PS50122"/>
    </source>
</evidence>
<evidence type="ECO:0000256" key="6">
    <source>
        <dbReference type="HAMAP-Rule" id="MF_00099"/>
    </source>
</evidence>
<feature type="active site" evidence="6 7">
    <location>
        <position position="178"/>
    </location>
</feature>
<dbReference type="GO" id="GO:0005737">
    <property type="term" value="C:cytoplasm"/>
    <property type="evidence" value="ECO:0007669"/>
    <property type="project" value="UniProtKB-SubCell"/>
</dbReference>
<dbReference type="Pfam" id="PF00072">
    <property type="entry name" value="Response_reg"/>
    <property type="match status" value="1"/>
</dbReference>
<feature type="active site" evidence="6 7">
    <location>
        <position position="205"/>
    </location>
</feature>
<keyword evidence="3 6" id="KW-0378">Hydrolase</keyword>
<dbReference type="InterPro" id="IPR008248">
    <property type="entry name" value="CheB-like"/>
</dbReference>
<dbReference type="EMBL" id="UFWZ01000001">
    <property type="protein sequence ID" value="SUY47514.1"/>
    <property type="molecule type" value="Genomic_DNA"/>
</dbReference>
<evidence type="ECO:0000256" key="4">
    <source>
        <dbReference type="ARBA" id="ARBA00024867"/>
    </source>
</evidence>
<keyword evidence="1 6" id="KW-0963">Cytoplasm</keyword>
<dbReference type="NCBIfam" id="NF001965">
    <property type="entry name" value="PRK00742.1"/>
    <property type="match status" value="1"/>
</dbReference>
<dbReference type="EC" id="3.1.1.61" evidence="6"/>
<proteinExistence type="inferred from homology"/>
<dbReference type="RefSeq" id="WP_115641470.1">
    <property type="nucleotide sequence ID" value="NZ_UFWZ01000001.1"/>
</dbReference>
<dbReference type="Pfam" id="PF01339">
    <property type="entry name" value="CheB_methylest"/>
    <property type="match status" value="1"/>
</dbReference>
<dbReference type="Gene3D" id="3.40.50.2300">
    <property type="match status" value="1"/>
</dbReference>
<comment type="similarity">
    <text evidence="6">Belongs to the CheB family.</text>
</comment>
<comment type="catalytic activity">
    <reaction evidence="5 6">
        <text>[protein]-L-glutamate 5-O-methyl ester + H2O = L-glutamyl-[protein] + methanol + H(+)</text>
        <dbReference type="Rhea" id="RHEA:23236"/>
        <dbReference type="Rhea" id="RHEA-COMP:10208"/>
        <dbReference type="Rhea" id="RHEA-COMP:10311"/>
        <dbReference type="ChEBI" id="CHEBI:15377"/>
        <dbReference type="ChEBI" id="CHEBI:15378"/>
        <dbReference type="ChEBI" id="CHEBI:17790"/>
        <dbReference type="ChEBI" id="CHEBI:29973"/>
        <dbReference type="ChEBI" id="CHEBI:82795"/>
        <dbReference type="EC" id="3.1.1.61"/>
    </reaction>
</comment>
<comment type="subcellular location">
    <subcellularLocation>
        <location evidence="6">Cytoplasm</location>
    </subcellularLocation>
</comment>
<dbReference type="InterPro" id="IPR001789">
    <property type="entry name" value="Sig_transdc_resp-reg_receiver"/>
</dbReference>
<protein>
    <recommendedName>
        <fullName evidence="6">Protein-glutamate methylesterase/protein-glutamine glutaminase</fullName>
        <ecNumber evidence="6">3.1.1.61</ecNumber>
        <ecNumber evidence="6">3.5.1.44</ecNumber>
    </recommendedName>
</protein>
<dbReference type="SUPFAM" id="SSF52738">
    <property type="entry name" value="Methylesterase CheB, C-terminal domain"/>
    <property type="match status" value="1"/>
</dbReference>
<evidence type="ECO:0000256" key="3">
    <source>
        <dbReference type="ARBA" id="ARBA00022801"/>
    </source>
</evidence>